<feature type="transmembrane region" description="Helical" evidence="10">
    <location>
        <begin position="152"/>
        <end position="175"/>
    </location>
</feature>
<feature type="transmembrane region" description="Helical" evidence="10">
    <location>
        <begin position="87"/>
        <end position="105"/>
    </location>
</feature>
<dbReference type="EC" id="3.4.23.43" evidence="9"/>
<evidence type="ECO:0000256" key="10">
    <source>
        <dbReference type="SAM" id="Phobius"/>
    </source>
</evidence>
<evidence type="ECO:0000256" key="8">
    <source>
        <dbReference type="RuleBase" id="RU003793"/>
    </source>
</evidence>
<organism evidence="13 14">
    <name type="scientific">Sphingomonas jeddahensis</name>
    <dbReference type="NCBI Taxonomy" id="1915074"/>
    <lineage>
        <taxon>Bacteria</taxon>
        <taxon>Pseudomonadati</taxon>
        <taxon>Pseudomonadota</taxon>
        <taxon>Alphaproteobacteria</taxon>
        <taxon>Sphingomonadales</taxon>
        <taxon>Sphingomonadaceae</taxon>
        <taxon>Sphingomonas</taxon>
    </lineage>
</organism>
<keyword evidence="14" id="KW-1185">Reference proteome</keyword>
<keyword evidence="4" id="KW-0997">Cell inner membrane</keyword>
<keyword evidence="9" id="KW-0511">Multifunctional enzyme</keyword>
<proteinExistence type="inferred from homology"/>
<dbReference type="EC" id="2.1.1.-" evidence="9"/>
<feature type="domain" description="Prepilin peptidase A24 N-terminal" evidence="12">
    <location>
        <begin position="2"/>
        <end position="52"/>
    </location>
</feature>
<evidence type="ECO:0000256" key="1">
    <source>
        <dbReference type="ARBA" id="ARBA00004429"/>
    </source>
</evidence>
<evidence type="ECO:0000256" key="9">
    <source>
        <dbReference type="RuleBase" id="RU003794"/>
    </source>
</evidence>
<dbReference type="EMBL" id="MPSB01000001">
    <property type="protein sequence ID" value="ONF97524.1"/>
    <property type="molecule type" value="Genomic_DNA"/>
</dbReference>
<comment type="function">
    <text evidence="9">Plays an essential role in type IV pili and type II pseudopili formation by proteolytically removing the leader sequence from substrate proteins and subsequently monomethylating the alpha-amino group of the newly exposed N-terminal phenylalanine.</text>
</comment>
<dbReference type="Pfam" id="PF06750">
    <property type="entry name" value="A24_N_bact"/>
    <property type="match status" value="1"/>
</dbReference>
<keyword evidence="9" id="KW-0808">Transferase</keyword>
<comment type="caution">
    <text evidence="13">The sequence shown here is derived from an EMBL/GenBank/DDBJ whole genome shotgun (WGS) entry which is preliminary data.</text>
</comment>
<keyword evidence="3" id="KW-1003">Cell membrane</keyword>
<dbReference type="InterPro" id="IPR000045">
    <property type="entry name" value="Prepilin_IV_endopep_pep"/>
</dbReference>
<comment type="catalytic activity">
    <reaction evidence="9">
        <text>Typically cleaves a -Gly-|-Phe- bond to release an N-terminal, basic peptide of 5-8 residues from type IV prepilin, and then N-methylates the new N-terminal amino group, the methyl donor being S-adenosyl-L-methionine.</text>
        <dbReference type="EC" id="3.4.23.43"/>
    </reaction>
</comment>
<comment type="similarity">
    <text evidence="2 8">Belongs to the peptidase A24 family.</text>
</comment>
<dbReference type="PRINTS" id="PR00864">
    <property type="entry name" value="PREPILNPTASE"/>
</dbReference>
<feature type="transmembrane region" description="Helical" evidence="10">
    <location>
        <begin position="60"/>
        <end position="80"/>
    </location>
</feature>
<gene>
    <name evidence="13" type="primary">outO</name>
    <name evidence="13" type="ORF">SPHI_01540</name>
</gene>
<dbReference type="STRING" id="1915074.SPHI_01540"/>
<evidence type="ECO:0000259" key="11">
    <source>
        <dbReference type="Pfam" id="PF01478"/>
    </source>
</evidence>
<evidence type="ECO:0000256" key="7">
    <source>
        <dbReference type="ARBA" id="ARBA00023136"/>
    </source>
</evidence>
<evidence type="ECO:0000259" key="12">
    <source>
        <dbReference type="Pfam" id="PF06750"/>
    </source>
</evidence>
<feature type="transmembrane region" description="Helical" evidence="10">
    <location>
        <begin position="187"/>
        <end position="206"/>
    </location>
</feature>
<dbReference type="GO" id="GO:0005886">
    <property type="term" value="C:plasma membrane"/>
    <property type="evidence" value="ECO:0007669"/>
    <property type="project" value="UniProtKB-SubCell"/>
</dbReference>
<sequence length="210" mass="21527">MCDNCGAPIRAGDLIPLASALLLRGRARCCGVPIAPLHGQVEAACALVGLAAGVVLPEPAGIVVAAFGWLLVLVATLDATEMWIPDPLVAILAIGGVLAALVLPPPLTERLIGGAAGFGSLWLIGFAYHRLRGQEGLGGADPKLFGAIGLWLGWRMLPPVLLIAALVGLGIVAWRLTTGRAVARDDAAPFGTYLAVAAYPALLLMVEFGS</sequence>
<reference evidence="13 14" key="1">
    <citation type="submission" date="2016-11" db="EMBL/GenBank/DDBJ databases">
        <title>Genome sequence of Sphingomonas jeddahensis G39.</title>
        <authorList>
            <person name="Poehlein A."/>
            <person name="Wuebbeler J.H."/>
            <person name="Steinbuechel A."/>
            <person name="Daniel R."/>
        </authorList>
    </citation>
    <scope>NUCLEOTIDE SEQUENCE [LARGE SCALE GENOMIC DNA]</scope>
    <source>
        <strain evidence="13 14">G39</strain>
    </source>
</reference>
<dbReference type="InterPro" id="IPR050882">
    <property type="entry name" value="Prepilin_peptidase/N-MTase"/>
</dbReference>
<evidence type="ECO:0000256" key="4">
    <source>
        <dbReference type="ARBA" id="ARBA00022519"/>
    </source>
</evidence>
<dbReference type="Proteomes" id="UP000188729">
    <property type="component" value="Unassembled WGS sequence"/>
</dbReference>
<accession>A0A1V2EZE6</accession>
<keyword evidence="9" id="KW-0378">Hydrolase</keyword>
<keyword evidence="6 10" id="KW-1133">Transmembrane helix</keyword>
<evidence type="ECO:0000256" key="3">
    <source>
        <dbReference type="ARBA" id="ARBA00022475"/>
    </source>
</evidence>
<evidence type="ECO:0000256" key="2">
    <source>
        <dbReference type="ARBA" id="ARBA00005801"/>
    </source>
</evidence>
<keyword evidence="7 10" id="KW-0472">Membrane</keyword>
<dbReference type="InterPro" id="IPR010627">
    <property type="entry name" value="Prepilin_pept_A24_N"/>
</dbReference>
<dbReference type="GO" id="GO:0008168">
    <property type="term" value="F:methyltransferase activity"/>
    <property type="evidence" value="ECO:0007669"/>
    <property type="project" value="UniProtKB-KW"/>
</dbReference>
<dbReference type="Pfam" id="PF01478">
    <property type="entry name" value="Peptidase_A24"/>
    <property type="match status" value="1"/>
</dbReference>
<keyword evidence="5 9" id="KW-0812">Transmembrane</keyword>
<dbReference type="Gene3D" id="1.20.120.1220">
    <property type="match status" value="1"/>
</dbReference>
<evidence type="ECO:0000313" key="14">
    <source>
        <dbReference type="Proteomes" id="UP000188729"/>
    </source>
</evidence>
<keyword evidence="9" id="KW-0489">Methyltransferase</keyword>
<protein>
    <recommendedName>
        <fullName evidence="9">Prepilin leader peptidase/N-methyltransferase</fullName>
        <ecNumber evidence="9">2.1.1.-</ecNumber>
        <ecNumber evidence="9">3.4.23.43</ecNumber>
    </recommendedName>
</protein>
<evidence type="ECO:0000313" key="13">
    <source>
        <dbReference type="EMBL" id="ONF97524.1"/>
    </source>
</evidence>
<feature type="domain" description="Prepilin type IV endopeptidase peptidase" evidence="11">
    <location>
        <begin position="66"/>
        <end position="171"/>
    </location>
</feature>
<evidence type="ECO:0000256" key="5">
    <source>
        <dbReference type="ARBA" id="ARBA00022692"/>
    </source>
</evidence>
<evidence type="ECO:0000256" key="6">
    <source>
        <dbReference type="ARBA" id="ARBA00022989"/>
    </source>
</evidence>
<feature type="transmembrane region" description="Helical" evidence="10">
    <location>
        <begin position="111"/>
        <end position="131"/>
    </location>
</feature>
<keyword evidence="9" id="KW-0645">Protease</keyword>
<dbReference type="AlphaFoldDB" id="A0A1V2EZE6"/>
<dbReference type="InterPro" id="IPR014032">
    <property type="entry name" value="Peptidase_A24A_bac"/>
</dbReference>
<name>A0A1V2EZE6_9SPHN</name>
<dbReference type="GO" id="GO:0004190">
    <property type="term" value="F:aspartic-type endopeptidase activity"/>
    <property type="evidence" value="ECO:0007669"/>
    <property type="project" value="UniProtKB-EC"/>
</dbReference>
<dbReference type="PANTHER" id="PTHR30487:SF0">
    <property type="entry name" value="PREPILIN LEADER PEPTIDASE_N-METHYLTRANSFERASE-RELATED"/>
    <property type="match status" value="1"/>
</dbReference>
<dbReference type="GO" id="GO:0032259">
    <property type="term" value="P:methylation"/>
    <property type="evidence" value="ECO:0007669"/>
    <property type="project" value="UniProtKB-KW"/>
</dbReference>
<dbReference type="PANTHER" id="PTHR30487">
    <property type="entry name" value="TYPE 4 PREPILIN-LIKE PROTEINS LEADER PEPTIDE-PROCESSING ENZYME"/>
    <property type="match status" value="1"/>
</dbReference>
<dbReference type="GO" id="GO:0006465">
    <property type="term" value="P:signal peptide processing"/>
    <property type="evidence" value="ECO:0007669"/>
    <property type="project" value="TreeGrafter"/>
</dbReference>
<comment type="subcellular location">
    <subcellularLocation>
        <location evidence="1">Cell inner membrane</location>
        <topology evidence="1">Multi-pass membrane protein</topology>
    </subcellularLocation>
    <subcellularLocation>
        <location evidence="9">Cell membrane</location>
        <topology evidence="9">Multi-pass membrane protein</topology>
    </subcellularLocation>
</comment>